<dbReference type="SUPFAM" id="SSF46785">
    <property type="entry name" value="Winged helix' DNA-binding domain"/>
    <property type="match status" value="1"/>
</dbReference>
<dbReference type="InterPro" id="IPR036390">
    <property type="entry name" value="WH_DNA-bd_sf"/>
</dbReference>
<dbReference type="RefSeq" id="WP_075397222.1">
    <property type="nucleotide sequence ID" value="NZ_MSDU01000005.1"/>
</dbReference>
<dbReference type="InterPro" id="IPR036388">
    <property type="entry name" value="WH-like_DNA-bd_sf"/>
</dbReference>
<name>A0A1Q8Q8S1_9BACI</name>
<organism evidence="1 2">
    <name type="scientific">Domibacillus antri</name>
    <dbReference type="NCBI Taxonomy" id="1714264"/>
    <lineage>
        <taxon>Bacteria</taxon>
        <taxon>Bacillati</taxon>
        <taxon>Bacillota</taxon>
        <taxon>Bacilli</taxon>
        <taxon>Bacillales</taxon>
        <taxon>Bacillaceae</taxon>
        <taxon>Domibacillus</taxon>
    </lineage>
</organism>
<dbReference type="AlphaFoldDB" id="A0A1Q8Q8S1"/>
<keyword evidence="2" id="KW-1185">Reference proteome</keyword>
<gene>
    <name evidence="1" type="ORF">BTO30_02900</name>
</gene>
<comment type="caution">
    <text evidence="1">The sequence shown here is derived from an EMBL/GenBank/DDBJ whole genome shotgun (WGS) entry which is preliminary data.</text>
</comment>
<dbReference type="EMBL" id="MSDU01000005">
    <property type="protein sequence ID" value="OLN23701.1"/>
    <property type="molecule type" value="Genomic_DNA"/>
</dbReference>
<dbReference type="Gene3D" id="1.10.10.10">
    <property type="entry name" value="Winged helix-like DNA-binding domain superfamily/Winged helix DNA-binding domain"/>
    <property type="match status" value="1"/>
</dbReference>
<protein>
    <submittedName>
        <fullName evidence="1">Uncharacterized protein</fullName>
    </submittedName>
</protein>
<evidence type="ECO:0000313" key="2">
    <source>
        <dbReference type="Proteomes" id="UP000185568"/>
    </source>
</evidence>
<proteinExistence type="predicted"/>
<accession>A0A1Q8Q8S1</accession>
<reference evidence="1 2" key="1">
    <citation type="submission" date="2016-12" db="EMBL/GenBank/DDBJ databases">
        <title>Domibacillus antri genome sequencing.</title>
        <authorList>
            <person name="Verma A."/>
            <person name="Krishnamurthi S."/>
        </authorList>
    </citation>
    <scope>NUCLEOTIDE SEQUENCE [LARGE SCALE GENOMIC DNA]</scope>
    <source>
        <strain evidence="1 2">XD80</strain>
    </source>
</reference>
<dbReference type="STRING" id="1714264.BTO30_02900"/>
<dbReference type="OrthoDB" id="2708249at2"/>
<sequence length="244" mass="27305">MTLYLSEYKTFDSVQELNHHVDQWRNLTTATEFRVLWFVSNYAVKYPGAAHLKAATIAVGINVSTKTVYRALKSLAELGAIVKHVTTRPVSGGQGANIYTVQPCMSSRQEDAEPCESKPEASKTEKETASSIKLKKVLKNTYGASPCRPFYRRFKEFIASTIGGDQALVSRLFGVYKAHSTPMTKYGAFEEADVEHAGYEALRASVMACKTKRIRNIAGYYSSVFDRILDLLVIKKTRELLLEQ</sequence>
<evidence type="ECO:0000313" key="1">
    <source>
        <dbReference type="EMBL" id="OLN23701.1"/>
    </source>
</evidence>
<dbReference type="Proteomes" id="UP000185568">
    <property type="component" value="Unassembled WGS sequence"/>
</dbReference>